<dbReference type="Gene3D" id="3.10.290.10">
    <property type="entry name" value="RNA-binding S4 domain"/>
    <property type="match status" value="1"/>
</dbReference>
<evidence type="ECO:0000313" key="9">
    <source>
        <dbReference type="Proteomes" id="UP000291259"/>
    </source>
</evidence>
<dbReference type="EC" id="5.4.99.-" evidence="6"/>
<proteinExistence type="inferred from homology"/>
<comment type="function">
    <text evidence="6">Responsible for synthesis of pseudouridine from uracil.</text>
</comment>
<dbReference type="AlphaFoldDB" id="A0A4V0YHB9"/>
<comment type="catalytic activity">
    <reaction evidence="1 6">
        <text>a uridine in RNA = a pseudouridine in RNA</text>
        <dbReference type="Rhea" id="RHEA:48348"/>
        <dbReference type="Rhea" id="RHEA-COMP:12068"/>
        <dbReference type="Rhea" id="RHEA-COMP:12069"/>
        <dbReference type="ChEBI" id="CHEBI:65314"/>
        <dbReference type="ChEBI" id="CHEBI:65315"/>
    </reaction>
</comment>
<dbReference type="GO" id="GO:0009982">
    <property type="term" value="F:pseudouridine synthase activity"/>
    <property type="evidence" value="ECO:0007669"/>
    <property type="project" value="InterPro"/>
</dbReference>
<dbReference type="InterPro" id="IPR006145">
    <property type="entry name" value="PsdUridine_synth_RsuA/RluA"/>
</dbReference>
<organism evidence="8 9">
    <name type="scientific">Agromyces protaetiae</name>
    <dbReference type="NCBI Taxonomy" id="2509455"/>
    <lineage>
        <taxon>Bacteria</taxon>
        <taxon>Bacillati</taxon>
        <taxon>Actinomycetota</taxon>
        <taxon>Actinomycetes</taxon>
        <taxon>Micrococcales</taxon>
        <taxon>Microbacteriaceae</taxon>
        <taxon>Agromyces</taxon>
    </lineage>
</organism>
<dbReference type="InterPro" id="IPR006225">
    <property type="entry name" value="PsdUridine_synth_RluC/D"/>
</dbReference>
<keyword evidence="9" id="KW-1185">Reference proteome</keyword>
<sequence>MEHRALPVPDGLHDTRVDAGLAKLLGFSRTLAAEIAAAGGVELDGRVVDKSDRLRAGAWLEVSWNPPRPVQIEAIPVPDLGIVHDDDDLVVVDKPAGVAAHPSAGWEGPTVVGALAAAGFRISTSGAPERQGVVHRLDAGTSGLMVVAKSERAYTALKRAFHDREVEKIYHTVVQGHPDPLAGTIDAPVGRHPRSEWKFAVVADGKHAVTHYETLEAFPYASLLEIHLETGRTHQIRVHMAAQRHPCAGDSMYGADPTLSARLGLERQWLHARELGFVHPATGEWSVFESEYPADLAHALEVLRED</sequence>
<evidence type="ECO:0000256" key="2">
    <source>
        <dbReference type="ARBA" id="ARBA00010876"/>
    </source>
</evidence>
<dbReference type="NCBIfam" id="TIGR00005">
    <property type="entry name" value="rluA_subfam"/>
    <property type="match status" value="1"/>
</dbReference>
<dbReference type="SUPFAM" id="SSF55174">
    <property type="entry name" value="Alpha-L RNA-binding motif"/>
    <property type="match status" value="1"/>
</dbReference>
<dbReference type="KEGG" id="agf:ET445_13350"/>
<feature type="domain" description="Pseudouridine synthase RsuA/RluA-like" evidence="7">
    <location>
        <begin position="88"/>
        <end position="242"/>
    </location>
</feature>
<dbReference type="GO" id="GO:0140098">
    <property type="term" value="F:catalytic activity, acting on RNA"/>
    <property type="evidence" value="ECO:0007669"/>
    <property type="project" value="UniProtKB-ARBA"/>
</dbReference>
<dbReference type="GO" id="GO:0000455">
    <property type="term" value="P:enzyme-directed rRNA pseudouridine synthesis"/>
    <property type="evidence" value="ECO:0007669"/>
    <property type="project" value="TreeGrafter"/>
</dbReference>
<evidence type="ECO:0000256" key="3">
    <source>
        <dbReference type="ARBA" id="ARBA00023235"/>
    </source>
</evidence>
<dbReference type="CDD" id="cd00165">
    <property type="entry name" value="S4"/>
    <property type="match status" value="1"/>
</dbReference>
<gene>
    <name evidence="8" type="ORF">ET445_13350</name>
</gene>
<reference evidence="8 9" key="1">
    <citation type="submission" date="2019-01" db="EMBL/GenBank/DDBJ databases">
        <title>Genome sequencing of strain FW100M-8.</title>
        <authorList>
            <person name="Heo J."/>
            <person name="Kim S.-J."/>
            <person name="Kim J.-S."/>
            <person name="Hong S.-B."/>
            <person name="Kwon S.-W."/>
        </authorList>
    </citation>
    <scope>NUCLEOTIDE SEQUENCE [LARGE SCALE GENOMIC DNA]</scope>
    <source>
        <strain evidence="8 9">FW100M-8</strain>
    </source>
</reference>
<dbReference type="InterPro" id="IPR036986">
    <property type="entry name" value="S4_RNA-bd_sf"/>
</dbReference>
<evidence type="ECO:0000313" key="8">
    <source>
        <dbReference type="EMBL" id="QAY74171.1"/>
    </source>
</evidence>
<dbReference type="SUPFAM" id="SSF55120">
    <property type="entry name" value="Pseudouridine synthase"/>
    <property type="match status" value="1"/>
</dbReference>
<keyword evidence="5" id="KW-0694">RNA-binding</keyword>
<dbReference type="EMBL" id="CP035491">
    <property type="protein sequence ID" value="QAY74171.1"/>
    <property type="molecule type" value="Genomic_DNA"/>
</dbReference>
<dbReference type="PROSITE" id="PS01129">
    <property type="entry name" value="PSI_RLU"/>
    <property type="match status" value="1"/>
</dbReference>
<dbReference type="OrthoDB" id="9807829at2"/>
<keyword evidence="3 6" id="KW-0413">Isomerase</keyword>
<dbReference type="Gene3D" id="3.30.2350.10">
    <property type="entry name" value="Pseudouridine synthase"/>
    <property type="match status" value="1"/>
</dbReference>
<dbReference type="InterPro" id="IPR050188">
    <property type="entry name" value="RluA_PseudoU_synthase"/>
</dbReference>
<dbReference type="InterPro" id="IPR006224">
    <property type="entry name" value="PsdUridine_synth_RluA-like_CS"/>
</dbReference>
<dbReference type="GO" id="GO:0003723">
    <property type="term" value="F:RNA binding"/>
    <property type="evidence" value="ECO:0007669"/>
    <property type="project" value="UniProtKB-KW"/>
</dbReference>
<dbReference type="Pfam" id="PF00849">
    <property type="entry name" value="PseudoU_synth_2"/>
    <property type="match status" value="1"/>
</dbReference>
<evidence type="ECO:0000256" key="6">
    <source>
        <dbReference type="RuleBase" id="RU362028"/>
    </source>
</evidence>
<evidence type="ECO:0000256" key="5">
    <source>
        <dbReference type="PROSITE-ProRule" id="PRU00182"/>
    </source>
</evidence>
<dbReference type="CDD" id="cd02869">
    <property type="entry name" value="PseudoU_synth_RluA_like"/>
    <property type="match status" value="1"/>
</dbReference>
<evidence type="ECO:0000256" key="1">
    <source>
        <dbReference type="ARBA" id="ARBA00000073"/>
    </source>
</evidence>
<dbReference type="Proteomes" id="UP000291259">
    <property type="component" value="Chromosome"/>
</dbReference>
<name>A0A4V0YHB9_9MICO</name>
<dbReference type="PANTHER" id="PTHR21600">
    <property type="entry name" value="MITOCHONDRIAL RNA PSEUDOURIDINE SYNTHASE"/>
    <property type="match status" value="1"/>
</dbReference>
<protein>
    <recommendedName>
        <fullName evidence="6">Pseudouridine synthase</fullName>
        <ecNumber evidence="6">5.4.99.-</ecNumber>
    </recommendedName>
</protein>
<dbReference type="PANTHER" id="PTHR21600:SF44">
    <property type="entry name" value="RIBOSOMAL LARGE SUBUNIT PSEUDOURIDINE SYNTHASE D"/>
    <property type="match status" value="1"/>
</dbReference>
<dbReference type="RefSeq" id="WP_129191718.1">
    <property type="nucleotide sequence ID" value="NZ_CP035491.1"/>
</dbReference>
<evidence type="ECO:0000259" key="7">
    <source>
        <dbReference type="Pfam" id="PF00849"/>
    </source>
</evidence>
<dbReference type="PROSITE" id="PS50889">
    <property type="entry name" value="S4"/>
    <property type="match status" value="1"/>
</dbReference>
<dbReference type="InterPro" id="IPR020103">
    <property type="entry name" value="PsdUridine_synth_cat_dom_sf"/>
</dbReference>
<evidence type="ECO:0000256" key="4">
    <source>
        <dbReference type="PIRSR" id="PIRSR606225-1"/>
    </source>
</evidence>
<feature type="active site" evidence="4">
    <location>
        <position position="138"/>
    </location>
</feature>
<comment type="similarity">
    <text evidence="2 6">Belongs to the pseudouridine synthase RluA family.</text>
</comment>
<accession>A0A4V0YHB9</accession>